<dbReference type="EMBL" id="VWSG01000017">
    <property type="protein sequence ID" value="KAA5531739.1"/>
    <property type="molecule type" value="Genomic_DNA"/>
</dbReference>
<feature type="domain" description="Disease resistance R13L4/SHOC-2-like LRR" evidence="3">
    <location>
        <begin position="103"/>
        <end position="205"/>
    </location>
</feature>
<dbReference type="PANTHER" id="PTHR48051:SF46">
    <property type="entry name" value="LEUCINE RICH REPEAT-CONTAINING DOMAIN PROTEIN"/>
    <property type="match status" value="1"/>
</dbReference>
<proteinExistence type="predicted"/>
<dbReference type="Pfam" id="PF00560">
    <property type="entry name" value="LRR_1"/>
    <property type="match status" value="1"/>
</dbReference>
<dbReference type="InterPro" id="IPR003591">
    <property type="entry name" value="Leu-rich_rpt_typical-subtyp"/>
</dbReference>
<protein>
    <recommendedName>
        <fullName evidence="3">Disease resistance R13L4/SHOC-2-like LRR domain-containing protein</fullName>
    </recommendedName>
</protein>
<evidence type="ECO:0000259" key="3">
    <source>
        <dbReference type="Pfam" id="PF23598"/>
    </source>
</evidence>
<dbReference type="GO" id="GO:0005737">
    <property type="term" value="C:cytoplasm"/>
    <property type="evidence" value="ECO:0007669"/>
    <property type="project" value="TreeGrafter"/>
</dbReference>
<gene>
    <name evidence="4" type="ORF">F0460_15220</name>
</gene>
<evidence type="ECO:0000256" key="1">
    <source>
        <dbReference type="ARBA" id="ARBA00022614"/>
    </source>
</evidence>
<dbReference type="SMART" id="SM00369">
    <property type="entry name" value="LRR_TYP"/>
    <property type="match status" value="4"/>
</dbReference>
<evidence type="ECO:0000313" key="4">
    <source>
        <dbReference type="EMBL" id="KAA5531739.1"/>
    </source>
</evidence>
<keyword evidence="1" id="KW-0433">Leucine-rich repeat</keyword>
<dbReference type="Gene3D" id="3.80.10.10">
    <property type="entry name" value="Ribonuclease Inhibitor"/>
    <property type="match status" value="2"/>
</dbReference>
<dbReference type="Proteomes" id="UP000325141">
    <property type="component" value="Unassembled WGS sequence"/>
</dbReference>
<dbReference type="InterPro" id="IPR055414">
    <property type="entry name" value="LRR_R13L4/SHOC2-like"/>
</dbReference>
<keyword evidence="5" id="KW-1185">Reference proteome</keyword>
<evidence type="ECO:0000313" key="5">
    <source>
        <dbReference type="Proteomes" id="UP000325141"/>
    </source>
</evidence>
<evidence type="ECO:0000256" key="2">
    <source>
        <dbReference type="ARBA" id="ARBA00022737"/>
    </source>
</evidence>
<dbReference type="AlphaFoldDB" id="A0A5M6CF57"/>
<dbReference type="Pfam" id="PF23598">
    <property type="entry name" value="LRR_14"/>
    <property type="match status" value="1"/>
</dbReference>
<accession>A0A5M6CF57</accession>
<keyword evidence="2" id="KW-0677">Repeat</keyword>
<dbReference type="InterPro" id="IPR050216">
    <property type="entry name" value="LRR_domain-containing"/>
</dbReference>
<organism evidence="4 5">
    <name type="scientific">Paenimyroides baculatum</name>
    <dbReference type="NCBI Taxonomy" id="2608000"/>
    <lineage>
        <taxon>Bacteria</taxon>
        <taxon>Pseudomonadati</taxon>
        <taxon>Bacteroidota</taxon>
        <taxon>Flavobacteriia</taxon>
        <taxon>Flavobacteriales</taxon>
        <taxon>Flavobacteriaceae</taxon>
        <taxon>Paenimyroides</taxon>
    </lineage>
</organism>
<dbReference type="PROSITE" id="PS51450">
    <property type="entry name" value="LRR"/>
    <property type="match status" value="2"/>
</dbReference>
<name>A0A5M6CF57_9FLAO</name>
<reference evidence="4 5" key="1">
    <citation type="submission" date="2019-09" db="EMBL/GenBank/DDBJ databases">
        <title>Genome sequence and assembly of Flavobacterium sp.</title>
        <authorList>
            <person name="Chhetri G."/>
        </authorList>
    </citation>
    <scope>NUCLEOTIDE SEQUENCE [LARGE SCALE GENOMIC DNA]</scope>
    <source>
        <strain evidence="4 5">SNL9</strain>
    </source>
</reference>
<dbReference type="RefSeq" id="WP_150014773.1">
    <property type="nucleotide sequence ID" value="NZ_VWSG01000017.1"/>
</dbReference>
<dbReference type="PANTHER" id="PTHR48051">
    <property type="match status" value="1"/>
</dbReference>
<dbReference type="InterPro" id="IPR032675">
    <property type="entry name" value="LRR_dom_sf"/>
</dbReference>
<dbReference type="InterPro" id="IPR001611">
    <property type="entry name" value="Leu-rich_rpt"/>
</dbReference>
<sequence length="309" mass="34938">MKEIRILILLFFTAIICKAQPPTDPSRGVKIYALVTKINEKKPVHYGSFEEMQKLDFNKINTVSIENRGNKTSMDTLLLKNILNNAPNLTSITIGRNIYLDNFPKIEKNNHLKELYLTGNNLSQIPLDIDNLTALELFECSGNKIKGLPNSFSNLNNLKTLILKANNINIFPEEILSLQNLNVLWVSGAINTIPEKIDALSQLEKVVFTNTAVSTLPKSFSRLKNLKHIDLSNNQFTVFPSPLLKLKQVKILSLNENPITQTALEKSLKGIKYNNAVIYIPITEEEYSEIKNTYQEINFIPELVSPAIK</sequence>
<dbReference type="SUPFAM" id="SSF52058">
    <property type="entry name" value="L domain-like"/>
    <property type="match status" value="1"/>
</dbReference>
<comment type="caution">
    <text evidence="4">The sequence shown here is derived from an EMBL/GenBank/DDBJ whole genome shotgun (WGS) entry which is preliminary data.</text>
</comment>